<reference evidence="2 3" key="1">
    <citation type="journal article" date="2014" name="PLoS Genet.">
        <title>Phylogenetically driven sequencing of extremely halophilic archaea reveals strategies for static and dynamic osmo-response.</title>
        <authorList>
            <person name="Becker E.A."/>
            <person name="Seitzer P.M."/>
            <person name="Tritt A."/>
            <person name="Larsen D."/>
            <person name="Krusor M."/>
            <person name="Yao A.I."/>
            <person name="Wu D."/>
            <person name="Madern D."/>
            <person name="Eisen J.A."/>
            <person name="Darling A.E."/>
            <person name="Facciotti M.T."/>
        </authorList>
    </citation>
    <scope>NUCLEOTIDE SEQUENCE [LARGE SCALE GENOMIC DNA]</scope>
    <source>
        <strain evidence="2 3">2-9-1</strain>
    </source>
</reference>
<dbReference type="Gene3D" id="1.10.10.10">
    <property type="entry name" value="Winged helix-like DNA-binding domain superfamily/Winged helix DNA-binding domain"/>
    <property type="match status" value="1"/>
</dbReference>
<evidence type="ECO:0000313" key="3">
    <source>
        <dbReference type="Proteomes" id="UP000011626"/>
    </source>
</evidence>
<dbReference type="Pfam" id="PF24035">
    <property type="entry name" value="DUF7344"/>
    <property type="match status" value="1"/>
</dbReference>
<dbReference type="InterPro" id="IPR055768">
    <property type="entry name" value="DUF7344"/>
</dbReference>
<sequence>MTDDVDDDLDATFELLADRRRRAVLQVLRTAPRGALELSALVDAVATECGEDPDALASALHERHLPKLDDADVVEFDREDGVVTYDSHPLVERCLDVVQSYRSDEWMRGSSKPESK</sequence>
<organism evidence="2 3">
    <name type="scientific">Halosimplex carlsbadense 2-9-1</name>
    <dbReference type="NCBI Taxonomy" id="797114"/>
    <lineage>
        <taxon>Archaea</taxon>
        <taxon>Methanobacteriati</taxon>
        <taxon>Methanobacteriota</taxon>
        <taxon>Stenosarchaea group</taxon>
        <taxon>Halobacteria</taxon>
        <taxon>Halobacteriales</taxon>
        <taxon>Haloarculaceae</taxon>
        <taxon>Halosimplex</taxon>
    </lineage>
</organism>
<dbReference type="RefSeq" id="WP_006883750.1">
    <property type="nucleotide sequence ID" value="NZ_AOIU01000024.1"/>
</dbReference>
<accession>M0CT77</accession>
<dbReference type="EMBL" id="AOIU01000024">
    <property type="protein sequence ID" value="ELZ25602.1"/>
    <property type="molecule type" value="Genomic_DNA"/>
</dbReference>
<dbReference type="OrthoDB" id="241828at2157"/>
<evidence type="ECO:0000259" key="1">
    <source>
        <dbReference type="Pfam" id="PF24035"/>
    </source>
</evidence>
<dbReference type="Proteomes" id="UP000011626">
    <property type="component" value="Unassembled WGS sequence"/>
</dbReference>
<feature type="domain" description="DUF7344" evidence="1">
    <location>
        <begin position="13"/>
        <end position="84"/>
    </location>
</feature>
<dbReference type="InterPro" id="IPR036388">
    <property type="entry name" value="WH-like_DNA-bd_sf"/>
</dbReference>
<keyword evidence="3" id="KW-1185">Reference proteome</keyword>
<evidence type="ECO:0000313" key="2">
    <source>
        <dbReference type="EMBL" id="ELZ25602.1"/>
    </source>
</evidence>
<dbReference type="InterPro" id="IPR036390">
    <property type="entry name" value="WH_DNA-bd_sf"/>
</dbReference>
<proteinExistence type="predicted"/>
<protein>
    <recommendedName>
        <fullName evidence="1">DUF7344 domain-containing protein</fullName>
    </recommendedName>
</protein>
<name>M0CT77_9EURY</name>
<dbReference type="SUPFAM" id="SSF46785">
    <property type="entry name" value="Winged helix' DNA-binding domain"/>
    <property type="match status" value="1"/>
</dbReference>
<dbReference type="AlphaFoldDB" id="M0CT77"/>
<gene>
    <name evidence="2" type="ORF">C475_10378</name>
</gene>
<comment type="caution">
    <text evidence="2">The sequence shown here is derived from an EMBL/GenBank/DDBJ whole genome shotgun (WGS) entry which is preliminary data.</text>
</comment>